<protein>
    <recommendedName>
        <fullName evidence="1">Retrovirus-related Pol polyprotein from transposon TNT 1-94-like beta-barrel domain-containing protein</fullName>
    </recommendedName>
</protein>
<dbReference type="Gramene" id="C.cajan_32519.t">
    <property type="protein sequence ID" value="C.cajan_32519.t.cds1"/>
    <property type="gene ID" value="C.cajan_32519"/>
</dbReference>
<dbReference type="InterPro" id="IPR054722">
    <property type="entry name" value="PolX-like_BBD"/>
</dbReference>
<feature type="domain" description="Retrovirus-related Pol polyprotein from transposon TNT 1-94-like beta-barrel" evidence="1">
    <location>
        <begin position="2"/>
        <end position="77"/>
    </location>
</feature>
<dbReference type="Proteomes" id="UP000075243">
    <property type="component" value="Unassembled WGS sequence"/>
</dbReference>
<dbReference type="EMBL" id="KQ483537">
    <property type="protein sequence ID" value="KYP47117.1"/>
    <property type="molecule type" value="Genomic_DNA"/>
</dbReference>
<organism evidence="2 3">
    <name type="scientific">Cajanus cajan</name>
    <name type="common">Pigeon pea</name>
    <name type="synonym">Cajanus indicus</name>
    <dbReference type="NCBI Taxonomy" id="3821"/>
    <lineage>
        <taxon>Eukaryota</taxon>
        <taxon>Viridiplantae</taxon>
        <taxon>Streptophyta</taxon>
        <taxon>Embryophyta</taxon>
        <taxon>Tracheophyta</taxon>
        <taxon>Spermatophyta</taxon>
        <taxon>Magnoliopsida</taxon>
        <taxon>eudicotyledons</taxon>
        <taxon>Gunneridae</taxon>
        <taxon>Pentapetalae</taxon>
        <taxon>rosids</taxon>
        <taxon>fabids</taxon>
        <taxon>Fabales</taxon>
        <taxon>Fabaceae</taxon>
        <taxon>Papilionoideae</taxon>
        <taxon>50 kb inversion clade</taxon>
        <taxon>NPAAA clade</taxon>
        <taxon>indigoferoid/millettioid clade</taxon>
        <taxon>Phaseoleae</taxon>
        <taxon>Cajanus</taxon>
    </lineage>
</organism>
<dbReference type="Pfam" id="PF22936">
    <property type="entry name" value="Pol_BBD"/>
    <property type="match status" value="1"/>
</dbReference>
<evidence type="ECO:0000313" key="2">
    <source>
        <dbReference type="EMBL" id="KYP47117.1"/>
    </source>
</evidence>
<keyword evidence="3" id="KW-1185">Reference proteome</keyword>
<evidence type="ECO:0000259" key="1">
    <source>
        <dbReference type="Pfam" id="PF22936"/>
    </source>
</evidence>
<evidence type="ECO:0000313" key="3">
    <source>
        <dbReference type="Proteomes" id="UP000075243"/>
    </source>
</evidence>
<accession>A0A151RXF3</accession>
<reference evidence="2" key="1">
    <citation type="journal article" date="2012" name="Nat. Biotechnol.">
        <title>Draft genome sequence of pigeonpea (Cajanus cajan), an orphan legume crop of resource-poor farmers.</title>
        <authorList>
            <person name="Varshney R.K."/>
            <person name="Chen W."/>
            <person name="Li Y."/>
            <person name="Bharti A.K."/>
            <person name="Saxena R.K."/>
            <person name="Schlueter J.A."/>
            <person name="Donoghue M.T."/>
            <person name="Azam S."/>
            <person name="Fan G."/>
            <person name="Whaley A.M."/>
            <person name="Farmer A.D."/>
            <person name="Sheridan J."/>
            <person name="Iwata A."/>
            <person name="Tuteja R."/>
            <person name="Penmetsa R.V."/>
            <person name="Wu W."/>
            <person name="Upadhyaya H.D."/>
            <person name="Yang S.P."/>
            <person name="Shah T."/>
            <person name="Saxena K.B."/>
            <person name="Michael T."/>
            <person name="McCombie W.R."/>
            <person name="Yang B."/>
            <person name="Zhang G."/>
            <person name="Yang H."/>
            <person name="Wang J."/>
            <person name="Spillane C."/>
            <person name="Cook D.R."/>
            <person name="May G.D."/>
            <person name="Xu X."/>
            <person name="Jackson S.A."/>
        </authorList>
    </citation>
    <scope>NUCLEOTIDE SEQUENCE [LARGE SCALE GENOMIC DNA]</scope>
</reference>
<dbReference type="AlphaFoldDB" id="A0A151RXF3"/>
<dbReference type="OMA" id="TSWESEK"/>
<sequence>MNSGCTYHICLVKDFFETLELKESGVVLLDNNKTCKVKSMGIVHLRMFDNYEILLQDVRYVLKLKRNILLISIFDGLGYSNKIEHGMIKIFMLG</sequence>
<gene>
    <name evidence="2" type="ORF">KK1_031275</name>
</gene>
<proteinExistence type="predicted"/>
<name>A0A151RXF3_CAJCA</name>